<dbReference type="SUPFAM" id="SSF55874">
    <property type="entry name" value="ATPase domain of HSP90 chaperone/DNA topoisomerase II/histidine kinase"/>
    <property type="match status" value="1"/>
</dbReference>
<dbReference type="EC" id="2.7.13.3" evidence="3"/>
<feature type="transmembrane region" description="Helical" evidence="11">
    <location>
        <begin position="29"/>
        <end position="48"/>
    </location>
</feature>
<dbReference type="InterPro" id="IPR033479">
    <property type="entry name" value="dCache_1"/>
</dbReference>
<dbReference type="CDD" id="cd00082">
    <property type="entry name" value="HisKA"/>
    <property type="match status" value="1"/>
</dbReference>
<dbReference type="CDD" id="cd12915">
    <property type="entry name" value="PDC2_DGC_like"/>
    <property type="match status" value="1"/>
</dbReference>
<dbReference type="Pfam" id="PF02518">
    <property type="entry name" value="HATPase_c"/>
    <property type="match status" value="1"/>
</dbReference>
<name>A0A364P0P7_9PROT</name>
<dbReference type="InterPro" id="IPR036890">
    <property type="entry name" value="HATPase_C_sf"/>
</dbReference>
<dbReference type="InterPro" id="IPR005467">
    <property type="entry name" value="His_kinase_dom"/>
</dbReference>
<evidence type="ECO:0000259" key="12">
    <source>
        <dbReference type="PROSITE" id="PS50109"/>
    </source>
</evidence>
<evidence type="ECO:0000256" key="2">
    <source>
        <dbReference type="ARBA" id="ARBA00004651"/>
    </source>
</evidence>
<dbReference type="Gene3D" id="1.10.287.130">
    <property type="match status" value="1"/>
</dbReference>
<dbReference type="OrthoDB" id="9813151at2"/>
<evidence type="ECO:0000256" key="10">
    <source>
        <dbReference type="ARBA" id="ARBA00023136"/>
    </source>
</evidence>
<dbReference type="GO" id="GO:0000155">
    <property type="term" value="F:phosphorelay sensor kinase activity"/>
    <property type="evidence" value="ECO:0007669"/>
    <property type="project" value="InterPro"/>
</dbReference>
<dbReference type="Pfam" id="PF02743">
    <property type="entry name" value="dCache_1"/>
    <property type="match status" value="1"/>
</dbReference>
<dbReference type="PANTHER" id="PTHR43047:SF72">
    <property type="entry name" value="OSMOSENSING HISTIDINE PROTEIN KINASE SLN1"/>
    <property type="match status" value="1"/>
</dbReference>
<dbReference type="CDD" id="cd12914">
    <property type="entry name" value="PDC1_DGC_like"/>
    <property type="match status" value="1"/>
</dbReference>
<protein>
    <recommendedName>
        <fullName evidence="3">histidine kinase</fullName>
        <ecNumber evidence="3">2.7.13.3</ecNumber>
    </recommendedName>
</protein>
<comment type="catalytic activity">
    <reaction evidence="1">
        <text>ATP + protein L-histidine = ADP + protein N-phospho-L-histidine.</text>
        <dbReference type="EC" id="2.7.13.3"/>
    </reaction>
</comment>
<evidence type="ECO:0000256" key="7">
    <source>
        <dbReference type="ARBA" id="ARBA00022692"/>
    </source>
</evidence>
<proteinExistence type="predicted"/>
<dbReference type="Gene3D" id="3.30.565.10">
    <property type="entry name" value="Histidine kinase-like ATPase, C-terminal domain"/>
    <property type="match status" value="1"/>
</dbReference>
<dbReference type="Gene3D" id="3.30.450.20">
    <property type="entry name" value="PAS domain"/>
    <property type="match status" value="2"/>
</dbReference>
<keyword evidence="14" id="KW-1185">Reference proteome</keyword>
<keyword evidence="7 11" id="KW-0812">Transmembrane</keyword>
<keyword evidence="5" id="KW-0597">Phosphoprotein</keyword>
<dbReference type="PROSITE" id="PS50109">
    <property type="entry name" value="HIS_KIN"/>
    <property type="match status" value="1"/>
</dbReference>
<dbReference type="SMART" id="SM00388">
    <property type="entry name" value="HisKA"/>
    <property type="match status" value="1"/>
</dbReference>
<gene>
    <name evidence="13" type="ORF">CU669_05695</name>
</gene>
<reference evidence="13 14" key="1">
    <citation type="submission" date="2017-11" db="EMBL/GenBank/DDBJ databases">
        <title>Draft genome sequence of magnetotactic bacterium Magnetospirillum kuznetsovii LBB-42.</title>
        <authorList>
            <person name="Grouzdev D.S."/>
            <person name="Rysina M.S."/>
            <person name="Baslerov R.V."/>
            <person name="Koziaeva V."/>
        </authorList>
    </citation>
    <scope>NUCLEOTIDE SEQUENCE [LARGE SCALE GENOMIC DNA]</scope>
    <source>
        <strain evidence="13 14">LBB-42</strain>
    </source>
</reference>
<evidence type="ECO:0000256" key="11">
    <source>
        <dbReference type="SAM" id="Phobius"/>
    </source>
</evidence>
<evidence type="ECO:0000256" key="8">
    <source>
        <dbReference type="ARBA" id="ARBA00022777"/>
    </source>
</evidence>
<dbReference type="SUPFAM" id="SSF47384">
    <property type="entry name" value="Homodimeric domain of signal transducing histidine kinase"/>
    <property type="match status" value="1"/>
</dbReference>
<keyword evidence="6" id="KW-0808">Transferase</keyword>
<evidence type="ECO:0000256" key="5">
    <source>
        <dbReference type="ARBA" id="ARBA00022553"/>
    </source>
</evidence>
<evidence type="ECO:0000256" key="4">
    <source>
        <dbReference type="ARBA" id="ARBA00022475"/>
    </source>
</evidence>
<dbReference type="GO" id="GO:0005886">
    <property type="term" value="C:plasma membrane"/>
    <property type="evidence" value="ECO:0007669"/>
    <property type="project" value="UniProtKB-SubCell"/>
</dbReference>
<dbReference type="EMBL" id="PGTO01000003">
    <property type="protein sequence ID" value="RAU22876.1"/>
    <property type="molecule type" value="Genomic_DNA"/>
</dbReference>
<evidence type="ECO:0000256" key="1">
    <source>
        <dbReference type="ARBA" id="ARBA00000085"/>
    </source>
</evidence>
<dbReference type="GO" id="GO:0009927">
    <property type="term" value="F:histidine phosphotransfer kinase activity"/>
    <property type="evidence" value="ECO:0007669"/>
    <property type="project" value="TreeGrafter"/>
</dbReference>
<evidence type="ECO:0000313" key="13">
    <source>
        <dbReference type="EMBL" id="RAU22876.1"/>
    </source>
</evidence>
<accession>A0A364P0P7</accession>
<evidence type="ECO:0000256" key="3">
    <source>
        <dbReference type="ARBA" id="ARBA00012438"/>
    </source>
</evidence>
<organism evidence="13 14">
    <name type="scientific">Paramagnetospirillum kuznetsovii</name>
    <dbReference type="NCBI Taxonomy" id="2053833"/>
    <lineage>
        <taxon>Bacteria</taxon>
        <taxon>Pseudomonadati</taxon>
        <taxon>Pseudomonadota</taxon>
        <taxon>Alphaproteobacteria</taxon>
        <taxon>Rhodospirillales</taxon>
        <taxon>Magnetospirillaceae</taxon>
        <taxon>Paramagnetospirillum</taxon>
    </lineage>
</organism>
<evidence type="ECO:0000313" key="14">
    <source>
        <dbReference type="Proteomes" id="UP000251075"/>
    </source>
</evidence>
<dbReference type="AlphaFoldDB" id="A0A364P0P7"/>
<evidence type="ECO:0000256" key="9">
    <source>
        <dbReference type="ARBA" id="ARBA00022989"/>
    </source>
</evidence>
<evidence type="ECO:0000256" key="6">
    <source>
        <dbReference type="ARBA" id="ARBA00022679"/>
    </source>
</evidence>
<keyword evidence="4" id="KW-1003">Cell membrane</keyword>
<keyword evidence="9 11" id="KW-1133">Transmembrane helix</keyword>
<keyword evidence="8" id="KW-0418">Kinase</keyword>
<keyword evidence="10 11" id="KW-0472">Membrane</keyword>
<dbReference type="InterPro" id="IPR004358">
    <property type="entry name" value="Sig_transdc_His_kin-like_C"/>
</dbReference>
<dbReference type="InterPro" id="IPR036097">
    <property type="entry name" value="HisK_dim/P_sf"/>
</dbReference>
<dbReference type="Pfam" id="PF00512">
    <property type="entry name" value="HisKA"/>
    <property type="match status" value="1"/>
</dbReference>
<comment type="caution">
    <text evidence="13">The sequence shown here is derived from an EMBL/GenBank/DDBJ whole genome shotgun (WGS) entry which is preliminary data.</text>
</comment>
<dbReference type="SMART" id="SM00387">
    <property type="entry name" value="HATPase_c"/>
    <property type="match status" value="1"/>
</dbReference>
<comment type="subcellular location">
    <subcellularLocation>
        <location evidence="2">Cell membrane</location>
        <topology evidence="2">Multi-pass membrane protein</topology>
    </subcellularLocation>
</comment>
<dbReference type="PRINTS" id="PR00344">
    <property type="entry name" value="BCTRLSENSOR"/>
</dbReference>
<dbReference type="InterPro" id="IPR003661">
    <property type="entry name" value="HisK_dim/P_dom"/>
</dbReference>
<feature type="domain" description="Histidine kinase" evidence="12">
    <location>
        <begin position="359"/>
        <end position="577"/>
    </location>
</feature>
<dbReference type="InterPro" id="IPR003594">
    <property type="entry name" value="HATPase_dom"/>
</dbReference>
<sequence length="577" mass="61662">MAAIARTAGTMTLDRASRNSDSATLRRRMIILVVIVLAALDVGAAVWIGTERAEALRIATTSAVNTSRLLSSAVEAQLGAIDKVLIGAAELISFQREERRRGNGAILAFLKRQVELVPGARAILVIGADGKTFYGTNLSEPFGPVDLSDRPYISHHMTDRSQKPYLSTPIRSRNDGSWIVALSRRLEAPDGSFAGVIAATIDLRQLAKVTATASPGRLGSVALVDLEGTILARSPDHQQFVGHSIATLPAFLEGRDKEHGDGIIVSPLDGRVRLFGSTRGSDFPLISVVSRDHDDVLADWRTQSAALAMAGIVVNIMVIALLTRLLRQLALVEQSFDQLARARQAADTANQAKSAFLANMSHEFRTPLNAILGFSDALMTGFPGHSCQDCCHDYLGHVQSSGLHMLSLVNDILDLSKIEVGKADLERAEVDLGALAGNCVAIVNPKADEKDLRLTLDIRSQSPAFADPRRIRQIILNLLSNAIKFTPDGGSITLTLTESADAFHLAVSDNGIGMSESEVETALTPFGQNVSDIARSEAGTGLGLPLAKRLAELHGGNLTVFSVKGERTTVTLDLPKA</sequence>
<dbReference type="Proteomes" id="UP000251075">
    <property type="component" value="Unassembled WGS sequence"/>
</dbReference>
<dbReference type="PANTHER" id="PTHR43047">
    <property type="entry name" value="TWO-COMPONENT HISTIDINE PROTEIN KINASE"/>
    <property type="match status" value="1"/>
</dbReference>